<feature type="repeat" description="ANK" evidence="3">
    <location>
        <begin position="285"/>
        <end position="317"/>
    </location>
</feature>
<keyword evidence="2 3" id="KW-0040">ANK repeat</keyword>
<feature type="repeat" description="ANK" evidence="3">
    <location>
        <begin position="319"/>
        <end position="351"/>
    </location>
</feature>
<keyword evidence="1" id="KW-0677">Repeat</keyword>
<dbReference type="EMBL" id="JAELUQ010000010">
    <property type="protein sequence ID" value="KAG7407160.1"/>
    <property type="molecule type" value="Genomic_DNA"/>
</dbReference>
<feature type="region of interest" description="Disordered" evidence="4">
    <location>
        <begin position="80"/>
        <end position="101"/>
    </location>
</feature>
<feature type="repeat" description="ANK" evidence="3">
    <location>
        <begin position="386"/>
        <end position="418"/>
    </location>
</feature>
<evidence type="ECO:0000256" key="4">
    <source>
        <dbReference type="SAM" id="MobiDB-lite"/>
    </source>
</evidence>
<evidence type="ECO:0000313" key="5">
    <source>
        <dbReference type="EMBL" id="KAG7407160.1"/>
    </source>
</evidence>
<name>A0A8J5NU45_FUSOX</name>
<organism evidence="5 6">
    <name type="scientific">Fusarium oxysporum f. sp. rapae</name>
    <dbReference type="NCBI Taxonomy" id="485398"/>
    <lineage>
        <taxon>Eukaryota</taxon>
        <taxon>Fungi</taxon>
        <taxon>Dikarya</taxon>
        <taxon>Ascomycota</taxon>
        <taxon>Pezizomycotina</taxon>
        <taxon>Sordariomycetes</taxon>
        <taxon>Hypocreomycetidae</taxon>
        <taxon>Hypocreales</taxon>
        <taxon>Nectriaceae</taxon>
        <taxon>Fusarium</taxon>
        <taxon>Fusarium oxysporum species complex</taxon>
    </lineage>
</organism>
<dbReference type="PROSITE" id="PS50297">
    <property type="entry name" value="ANK_REP_REGION"/>
    <property type="match status" value="5"/>
</dbReference>
<evidence type="ECO:0000256" key="3">
    <source>
        <dbReference type="PROSITE-ProRule" id="PRU00023"/>
    </source>
</evidence>
<feature type="repeat" description="ANK" evidence="3">
    <location>
        <begin position="252"/>
        <end position="284"/>
    </location>
</feature>
<dbReference type="Pfam" id="PF12796">
    <property type="entry name" value="Ank_2"/>
    <property type="match status" value="2"/>
</dbReference>
<dbReference type="PANTHER" id="PTHR24171">
    <property type="entry name" value="ANKYRIN REPEAT DOMAIN-CONTAINING PROTEIN 39-RELATED"/>
    <property type="match status" value="1"/>
</dbReference>
<gene>
    <name evidence="5" type="ORF">Forpe1208_v012734</name>
</gene>
<dbReference type="PROSITE" id="PS50088">
    <property type="entry name" value="ANK_REPEAT"/>
    <property type="match status" value="7"/>
</dbReference>
<reference evidence="5" key="1">
    <citation type="submission" date="2021-04" db="EMBL/GenBank/DDBJ databases">
        <title>First draft genome resource for Brassicaceae pathogens Fusarium oxysporum f. sp. raphani and Fusarium oxysporum f. sp. rapae.</title>
        <authorList>
            <person name="Asai S."/>
        </authorList>
    </citation>
    <scope>NUCLEOTIDE SEQUENCE</scope>
    <source>
        <strain evidence="5">Tf1208</strain>
    </source>
</reference>
<dbReference type="PANTHER" id="PTHR24171:SF10">
    <property type="entry name" value="ANKYRIN REPEAT DOMAIN-CONTAINING PROTEIN 29-LIKE"/>
    <property type="match status" value="1"/>
</dbReference>
<dbReference type="AlphaFoldDB" id="A0A8J5NU45"/>
<comment type="caution">
    <text evidence="5">The sequence shown here is derived from an EMBL/GenBank/DDBJ whole genome shotgun (WGS) entry which is preliminary data.</text>
</comment>
<sequence length="452" mass="49751">MVRFPLCERIPEEAQQKLETGQHDSTEVHNSVVNHVAIHLKSLSLLAIPSLREAADETAKLDQKSVVFTKGSSKRLLKAKSLPDAPTGPENTIASDIPPGEWPDLKHETVALSKQEGWDDGFVGYRQPDEPPESPMLRWYGDFRQWKGEQDAWVNQLSGKDPVPYHRGTSETQTSTTDVDFQDDVGRTALSLAVQGDDVETMSRLIIIGADIEMADRDGKTPLCWAAGEGQESAIKFPIDKGARIEATDQIYGRTSLSWAAARGHVGVVWLLCTEDAHVDAVDDSNRTPLSWAASRGNEDTLRLLIDAGSDVKSKDSEFLRTPLHWAAIRNRPENTSLLLQHGAQIDAIDGSSKTPLCLASEDGYDGVVEVLLKNGADMEARHPEYAQAPLSPASEGGHEDEVRLLLAHGPKVNATDFQGRTARDRAIDEGYDEIVKFLETYQGQRISLAYR</sequence>
<feature type="repeat" description="ANK" evidence="3">
    <location>
        <begin position="218"/>
        <end position="250"/>
    </location>
</feature>
<proteinExistence type="predicted"/>
<dbReference type="InterPro" id="IPR002110">
    <property type="entry name" value="Ankyrin_rpt"/>
</dbReference>
<evidence type="ECO:0000256" key="2">
    <source>
        <dbReference type="ARBA" id="ARBA00023043"/>
    </source>
</evidence>
<protein>
    <submittedName>
        <fullName evidence="5">Ankyrin repeat domain-containing protein 50</fullName>
    </submittedName>
</protein>
<evidence type="ECO:0000313" key="6">
    <source>
        <dbReference type="Proteomes" id="UP000694050"/>
    </source>
</evidence>
<dbReference type="SMART" id="SM00248">
    <property type="entry name" value="ANK"/>
    <property type="match status" value="8"/>
</dbReference>
<dbReference type="Pfam" id="PF00023">
    <property type="entry name" value="Ank"/>
    <property type="match status" value="1"/>
</dbReference>
<feature type="repeat" description="ANK" evidence="3">
    <location>
        <begin position="185"/>
        <end position="217"/>
    </location>
</feature>
<dbReference type="Proteomes" id="UP000694050">
    <property type="component" value="Unassembled WGS sequence"/>
</dbReference>
<evidence type="ECO:0000256" key="1">
    <source>
        <dbReference type="ARBA" id="ARBA00022737"/>
    </source>
</evidence>
<feature type="repeat" description="ANK" evidence="3">
    <location>
        <begin position="352"/>
        <end position="384"/>
    </location>
</feature>
<accession>A0A8J5NU45</accession>